<evidence type="ECO:0000256" key="6">
    <source>
        <dbReference type="ARBA" id="ARBA00023015"/>
    </source>
</evidence>
<evidence type="ECO:0000256" key="5">
    <source>
        <dbReference type="ARBA" id="ARBA00022833"/>
    </source>
</evidence>
<dbReference type="OrthoDB" id="7752289at2759"/>
<proteinExistence type="predicted"/>
<keyword evidence="7" id="KW-0238">DNA-binding</keyword>
<keyword evidence="4" id="KW-0863">Zinc-finger</keyword>
<dbReference type="Pfam" id="PF00096">
    <property type="entry name" value="zf-C2H2"/>
    <property type="match status" value="3"/>
</dbReference>
<feature type="compositionally biased region" description="Basic and acidic residues" evidence="10">
    <location>
        <begin position="159"/>
        <end position="173"/>
    </location>
</feature>
<keyword evidence="8" id="KW-0804">Transcription</keyword>
<reference evidence="11 12" key="1">
    <citation type="submission" date="2017-06" db="EMBL/GenBank/DDBJ databases">
        <title>Aedes aegypti genome working group (AGWG) sequencing and assembly.</title>
        <authorList>
            <consortium name="Aedes aegypti Genome Working Group (AGWG)"/>
            <person name="Matthews B.J."/>
        </authorList>
    </citation>
    <scope>NUCLEOTIDE SEQUENCE [LARGE SCALE GENOMIC DNA]</scope>
    <source>
        <strain evidence="11 12">LVP_AGWG</strain>
    </source>
</reference>
<sequence>MGDEDTRSGDGELEVCRTCMSPDRREKRHRRKLVPIFAQLNGKFIANIIKDCTAVQIDENDGLPSAICHDCFETVKLLEAFAKTTRDCDAKLRNLYKTEPSREQSPGVIGSPVAAEEQTESKTTVTHFLEIKCEPFERIDGEEATLQDDDFEPENDTDVDWKKSDEQKKEEKRTVKRKQVGLKSKPKPRQRSGSPAPKRKKRKRIQRLPLQKEEDFLLTEREQELFTSIEIKPEDYVCCGCLQVFGSAGELEAHRKTVHIWKNESLRKPTSKLFCEGCLRRFNSAKSLNYHQERVRLLKAVWECKKCNIRFKVVGKRREHAKLHPEGEPVAVIVRVRETTKKEFGWVCCARRCSQSFTNEDDLLAHSKVAHWIEKQAADLDHPDRPEQCQVCFQRFADKKRVMHHQRRKYKFNNFQCALCGLKFGTTEKLTAHEANEHNEGAASLKCKVCQKTFRWKSTLTKHIEYMHEQDKQHQCTICGWTFRQKVNLVTHMSQHVEVPQFKCEICLKMFKAKLHLRYHMRTHTGEKPYKCQYCDSFFANHTNYRRHEMTHTGDKPHKCSYCEKSFILKRTLVDHESTHTGAPKQPRNKASNQRTQQTSMPVEQSVDIVEVDDVDQASSNENSNQESSETVQSTAIAVYNILPSTSGSYGYVLKY</sequence>
<dbReference type="InterPro" id="IPR013087">
    <property type="entry name" value="Znf_C2H2_type"/>
</dbReference>
<dbReference type="GO" id="GO:0008270">
    <property type="term" value="F:zinc ion binding"/>
    <property type="evidence" value="ECO:0007669"/>
    <property type="project" value="UniProtKB-UniRule"/>
</dbReference>
<gene>
    <name evidence="11" type="primary">5565744</name>
</gene>
<dbReference type="Proteomes" id="UP000008820">
    <property type="component" value="Chromosome 3"/>
</dbReference>
<organism evidence="11 12">
    <name type="scientific">Aedes aegypti</name>
    <name type="common">Yellowfever mosquito</name>
    <name type="synonym">Culex aegypti</name>
    <dbReference type="NCBI Taxonomy" id="7159"/>
    <lineage>
        <taxon>Eukaryota</taxon>
        <taxon>Metazoa</taxon>
        <taxon>Ecdysozoa</taxon>
        <taxon>Arthropoda</taxon>
        <taxon>Hexapoda</taxon>
        <taxon>Insecta</taxon>
        <taxon>Pterygota</taxon>
        <taxon>Neoptera</taxon>
        <taxon>Endopterygota</taxon>
        <taxon>Diptera</taxon>
        <taxon>Nematocera</taxon>
        <taxon>Culicoidea</taxon>
        <taxon>Culicidae</taxon>
        <taxon>Culicinae</taxon>
        <taxon>Aedini</taxon>
        <taxon>Aedes</taxon>
        <taxon>Stegomyia</taxon>
    </lineage>
</organism>
<evidence type="ECO:0000256" key="7">
    <source>
        <dbReference type="ARBA" id="ARBA00023125"/>
    </source>
</evidence>
<dbReference type="PROSITE" id="PS50157">
    <property type="entry name" value="ZINC_FINGER_C2H2_2"/>
    <property type="match status" value="9"/>
</dbReference>
<feature type="compositionally biased region" description="Acidic residues" evidence="10">
    <location>
        <begin position="142"/>
        <end position="158"/>
    </location>
</feature>
<dbReference type="Gene3D" id="3.40.1800.20">
    <property type="match status" value="1"/>
</dbReference>
<feature type="compositionally biased region" description="Basic residues" evidence="10">
    <location>
        <begin position="174"/>
        <end position="190"/>
    </location>
</feature>
<evidence type="ECO:0000313" key="11">
    <source>
        <dbReference type="EnsemblMetazoa" id="AAEL022645-PA"/>
    </source>
</evidence>
<dbReference type="SMART" id="SM00355">
    <property type="entry name" value="ZnF_C2H2"/>
    <property type="match status" value="11"/>
</dbReference>
<dbReference type="SMART" id="SM00868">
    <property type="entry name" value="zf-AD"/>
    <property type="match status" value="1"/>
</dbReference>
<dbReference type="GO" id="GO:0003677">
    <property type="term" value="F:DNA binding"/>
    <property type="evidence" value="ECO:0007669"/>
    <property type="project" value="UniProtKB-KW"/>
</dbReference>
<evidence type="ECO:0000256" key="3">
    <source>
        <dbReference type="ARBA" id="ARBA00022737"/>
    </source>
</evidence>
<dbReference type="FunFam" id="3.30.160.60:FF:000325">
    <property type="entry name" value="ZFP90 zinc finger protein"/>
    <property type="match status" value="1"/>
</dbReference>
<feature type="region of interest" description="Disordered" evidence="10">
    <location>
        <begin position="576"/>
        <end position="607"/>
    </location>
</feature>
<dbReference type="GO" id="GO:0000981">
    <property type="term" value="F:DNA-binding transcription factor activity, RNA polymerase II-specific"/>
    <property type="evidence" value="ECO:0007669"/>
    <property type="project" value="TreeGrafter"/>
</dbReference>
<dbReference type="PROSITE" id="PS00028">
    <property type="entry name" value="ZINC_FINGER_C2H2_1"/>
    <property type="match status" value="9"/>
</dbReference>
<evidence type="ECO:0000256" key="10">
    <source>
        <dbReference type="SAM" id="MobiDB-lite"/>
    </source>
</evidence>
<feature type="region of interest" description="Disordered" evidence="10">
    <location>
        <begin position="142"/>
        <end position="205"/>
    </location>
</feature>
<keyword evidence="2" id="KW-0479">Metal-binding</keyword>
<feature type="compositionally biased region" description="Polar residues" evidence="10">
    <location>
        <begin position="589"/>
        <end position="603"/>
    </location>
</feature>
<dbReference type="EnsemblMetazoa" id="AAEL022645-RA">
    <property type="protein sequence ID" value="AAEL022645-PA"/>
    <property type="gene ID" value="AAEL022645"/>
</dbReference>
<keyword evidence="12" id="KW-1185">Reference proteome</keyword>
<evidence type="ECO:0000256" key="1">
    <source>
        <dbReference type="ARBA" id="ARBA00004123"/>
    </source>
</evidence>
<evidence type="ECO:0000256" key="4">
    <source>
        <dbReference type="ARBA" id="ARBA00022771"/>
    </source>
</evidence>
<keyword evidence="5" id="KW-0862">Zinc</keyword>
<dbReference type="InterPro" id="IPR036236">
    <property type="entry name" value="Znf_C2H2_sf"/>
</dbReference>
<dbReference type="PANTHER" id="PTHR24394:SF29">
    <property type="entry name" value="MYONEURIN"/>
    <property type="match status" value="1"/>
</dbReference>
<comment type="subcellular location">
    <subcellularLocation>
        <location evidence="1">Nucleus</location>
    </subcellularLocation>
</comment>
<dbReference type="InParanoid" id="A0A6I8TPS5"/>
<keyword evidence="3" id="KW-0677">Repeat</keyword>
<dbReference type="InterPro" id="IPR012934">
    <property type="entry name" value="Znf_AD"/>
</dbReference>
<dbReference type="GO" id="GO:0005634">
    <property type="term" value="C:nucleus"/>
    <property type="evidence" value="ECO:0007669"/>
    <property type="project" value="UniProtKB-SubCell"/>
</dbReference>
<dbReference type="FunFam" id="3.30.160.60:FF:000145">
    <property type="entry name" value="Zinc finger protein 574"/>
    <property type="match status" value="1"/>
</dbReference>
<protein>
    <submittedName>
        <fullName evidence="11">Uncharacterized protein</fullName>
    </submittedName>
</protein>
<keyword evidence="9" id="KW-0539">Nucleus</keyword>
<reference evidence="11" key="2">
    <citation type="submission" date="2020-05" db="UniProtKB">
        <authorList>
            <consortium name="EnsemblMetazoa"/>
        </authorList>
    </citation>
    <scope>IDENTIFICATION</scope>
    <source>
        <strain evidence="11">LVP_AGWG</strain>
    </source>
</reference>
<evidence type="ECO:0000256" key="2">
    <source>
        <dbReference type="ARBA" id="ARBA00022723"/>
    </source>
</evidence>
<feature type="region of interest" description="Disordered" evidence="10">
    <location>
        <begin position="99"/>
        <end position="122"/>
    </location>
</feature>
<evidence type="ECO:0000313" key="12">
    <source>
        <dbReference type="Proteomes" id="UP000008820"/>
    </source>
</evidence>
<evidence type="ECO:0000256" key="9">
    <source>
        <dbReference type="ARBA" id="ARBA00023242"/>
    </source>
</evidence>
<dbReference type="PROSITE" id="PS51915">
    <property type="entry name" value="ZAD"/>
    <property type="match status" value="1"/>
</dbReference>
<dbReference type="PANTHER" id="PTHR24394">
    <property type="entry name" value="ZINC FINGER PROTEIN"/>
    <property type="match status" value="1"/>
</dbReference>
<dbReference type="FunFam" id="3.30.160.60:FF:001753">
    <property type="entry name" value="Si:ch211-119o8.6"/>
    <property type="match status" value="1"/>
</dbReference>
<dbReference type="SUPFAM" id="SSF57716">
    <property type="entry name" value="Glucocorticoid receptor-like (DNA-binding domain)"/>
    <property type="match status" value="1"/>
</dbReference>
<accession>A0A6I8TPS5</accession>
<dbReference type="SUPFAM" id="SSF57667">
    <property type="entry name" value="beta-beta-alpha zinc fingers"/>
    <property type="match status" value="4"/>
</dbReference>
<keyword evidence="6" id="KW-0805">Transcription regulation</keyword>
<evidence type="ECO:0000256" key="8">
    <source>
        <dbReference type="ARBA" id="ARBA00023163"/>
    </source>
</evidence>
<name>A0A6I8TPS5_AEDAE</name>
<dbReference type="Gene3D" id="3.30.160.60">
    <property type="entry name" value="Classic Zinc Finger"/>
    <property type="match status" value="7"/>
</dbReference>
<dbReference type="AlphaFoldDB" id="A0A6I8TPS5"/>
<dbReference type="Pfam" id="PF07776">
    <property type="entry name" value="zf-AD"/>
    <property type="match status" value="1"/>
</dbReference>